<comment type="caution">
    <text evidence="1">The sequence shown here is derived from an EMBL/GenBank/DDBJ whole genome shotgun (WGS) entry which is preliminary data.</text>
</comment>
<name>A0A9P7RAE7_9PEZI</name>
<dbReference type="EMBL" id="JAESDN010000004">
    <property type="protein sequence ID" value="KAG7051671.1"/>
    <property type="molecule type" value="Genomic_DNA"/>
</dbReference>
<dbReference type="AlphaFoldDB" id="A0A9P7RAE7"/>
<keyword evidence="2" id="KW-1185">Reference proteome</keyword>
<organism evidence="1 2">
    <name type="scientific">Colletotrichum scovillei</name>
    <dbReference type="NCBI Taxonomy" id="1209932"/>
    <lineage>
        <taxon>Eukaryota</taxon>
        <taxon>Fungi</taxon>
        <taxon>Dikarya</taxon>
        <taxon>Ascomycota</taxon>
        <taxon>Pezizomycotina</taxon>
        <taxon>Sordariomycetes</taxon>
        <taxon>Hypocreomycetidae</taxon>
        <taxon>Glomerellales</taxon>
        <taxon>Glomerellaceae</taxon>
        <taxon>Colletotrichum</taxon>
        <taxon>Colletotrichum acutatum species complex</taxon>
    </lineage>
</organism>
<dbReference type="Proteomes" id="UP000699042">
    <property type="component" value="Unassembled WGS sequence"/>
</dbReference>
<evidence type="ECO:0000313" key="2">
    <source>
        <dbReference type="Proteomes" id="UP000699042"/>
    </source>
</evidence>
<sequence>MAQCGSHALPITSLTPKRLQFLPGFSAYLTDSTCWTIDDKKEIRGTRKQNPAIVGSYGGGLAFANMTSVLNTKPQARSSTIRITPVRKTLPRIAQALISMPLGEAGHTVLDWFCILKALFPDCLSAKK</sequence>
<accession>A0A9P7RAE7</accession>
<reference evidence="1" key="1">
    <citation type="submission" date="2021-05" db="EMBL/GenBank/DDBJ databases">
        <title>Comparative genomics of three Colletotrichum scovillei strains and genetic complementation revealed genes involved fungal growth and virulence on chili pepper.</title>
        <authorList>
            <person name="Hsieh D.-K."/>
            <person name="Chuang S.-C."/>
            <person name="Chen C.-Y."/>
            <person name="Chao Y.-T."/>
            <person name="Lu M.-Y.J."/>
            <person name="Lee M.-H."/>
            <person name="Shih M.-C."/>
        </authorList>
    </citation>
    <scope>NUCLEOTIDE SEQUENCE</scope>
    <source>
        <strain evidence="1">Coll-153</strain>
    </source>
</reference>
<evidence type="ECO:0000313" key="1">
    <source>
        <dbReference type="EMBL" id="KAG7051671.1"/>
    </source>
</evidence>
<gene>
    <name evidence="1" type="ORF">JMJ77_002288</name>
</gene>
<protein>
    <submittedName>
        <fullName evidence="1">Uncharacterized protein</fullName>
    </submittedName>
</protein>
<proteinExistence type="predicted"/>